<comment type="caution">
    <text evidence="3">The sequence shown here is derived from an EMBL/GenBank/DDBJ whole genome shotgun (WGS) entry which is preliminary data.</text>
</comment>
<feature type="compositionally biased region" description="Low complexity" evidence="1">
    <location>
        <begin position="187"/>
        <end position="218"/>
    </location>
</feature>
<organism evidence="3 4">
    <name type="scientific">Methanimicrococcus hacksteinii</name>
    <dbReference type="NCBI Taxonomy" id="3028293"/>
    <lineage>
        <taxon>Archaea</taxon>
        <taxon>Methanobacteriati</taxon>
        <taxon>Methanobacteriota</taxon>
        <taxon>Stenosarchaea group</taxon>
        <taxon>Methanomicrobia</taxon>
        <taxon>Methanosarcinales</taxon>
        <taxon>Methanosarcinaceae</taxon>
        <taxon>Methanimicrococcus</taxon>
    </lineage>
</organism>
<accession>A0ABU3VRH4</accession>
<dbReference type="EMBL" id="JAWDKC010000030">
    <property type="protein sequence ID" value="MDV0446011.1"/>
    <property type="molecule type" value="Genomic_DNA"/>
</dbReference>
<feature type="domain" description="Gins51 C-terminal" evidence="2">
    <location>
        <begin position="230"/>
        <end position="273"/>
    </location>
</feature>
<sequence>MDIDKTLEEVKQTVRREKTRDLKPISSDFYSTAATAAKELEAEMMKIGRPRSVEYKMLEDELSGLVTDTETVFMKRAGKVVERATSGAFTNSKNILLKKDLDKLLPEEQELYEDVLQAILKARAALLADLADGEDADKPVFKTESKGQMPIQKQSQKSESKSGQKSESNSGFDGSGSGNSGSGPGSSGSNLGSSDSNLGGSGSDSVSNSSPGASAPSAETSANLINENYVLVRILKDLPEFMGEDKRTYQLRAQDVVELPAANANLLIKRGVALGMTGSSEGNPES</sequence>
<protein>
    <recommendedName>
        <fullName evidence="2">Gins51 C-terminal domain-containing protein</fullName>
    </recommendedName>
</protein>
<evidence type="ECO:0000259" key="2">
    <source>
        <dbReference type="Pfam" id="PF22090"/>
    </source>
</evidence>
<proteinExistence type="predicted"/>
<reference evidence="3 4" key="1">
    <citation type="submission" date="2023-06" db="EMBL/GenBank/DDBJ databases">
        <title>Genome sequence of Methanimicrococcus sp. At1.</title>
        <authorList>
            <person name="Protasov E."/>
            <person name="Platt K."/>
            <person name="Poehlein A."/>
            <person name="Daniel R."/>
            <person name="Brune A."/>
        </authorList>
    </citation>
    <scope>NUCLEOTIDE SEQUENCE [LARGE SCALE GENOMIC DNA]</scope>
    <source>
        <strain evidence="3 4">At1</strain>
    </source>
</reference>
<dbReference type="InterPro" id="IPR054314">
    <property type="entry name" value="Gins51_C"/>
</dbReference>
<evidence type="ECO:0000256" key="1">
    <source>
        <dbReference type="SAM" id="MobiDB-lite"/>
    </source>
</evidence>
<dbReference type="CDD" id="cd11714">
    <property type="entry name" value="GINS_A_archaea"/>
    <property type="match status" value="1"/>
</dbReference>
<dbReference type="Gene3D" id="3.40.5.50">
    <property type="match status" value="1"/>
</dbReference>
<dbReference type="RefSeq" id="WP_318786449.1">
    <property type="nucleotide sequence ID" value="NZ_JAWDKC010000030.1"/>
</dbReference>
<evidence type="ECO:0000313" key="3">
    <source>
        <dbReference type="EMBL" id="MDV0446011.1"/>
    </source>
</evidence>
<feature type="compositionally biased region" description="Gly residues" evidence="1">
    <location>
        <begin position="173"/>
        <end position="186"/>
    </location>
</feature>
<keyword evidence="4" id="KW-1185">Reference proteome</keyword>
<gene>
    <name evidence="3" type="ORF">MmiAt1_16210</name>
</gene>
<feature type="region of interest" description="Disordered" evidence="1">
    <location>
        <begin position="137"/>
        <end position="221"/>
    </location>
</feature>
<name>A0ABU3VRH4_9EURY</name>
<dbReference type="Pfam" id="PF22090">
    <property type="entry name" value="Gins51_C"/>
    <property type="match status" value="1"/>
</dbReference>
<dbReference type="Proteomes" id="UP001272052">
    <property type="component" value="Unassembled WGS sequence"/>
</dbReference>
<dbReference type="CDD" id="cd21695">
    <property type="entry name" value="GINS_B_archaea_Gins51"/>
    <property type="match status" value="1"/>
</dbReference>
<evidence type="ECO:0000313" key="4">
    <source>
        <dbReference type="Proteomes" id="UP001272052"/>
    </source>
</evidence>